<proteinExistence type="predicted"/>
<keyword evidence="12" id="KW-1185">Reference proteome</keyword>
<dbReference type="GO" id="GO:0034040">
    <property type="term" value="F:ATPase-coupled lipid transmembrane transporter activity"/>
    <property type="evidence" value="ECO:0007669"/>
    <property type="project" value="TreeGrafter"/>
</dbReference>
<evidence type="ECO:0000313" key="11">
    <source>
        <dbReference type="EMBL" id="GGB33367.1"/>
    </source>
</evidence>
<dbReference type="Gene3D" id="1.20.1560.10">
    <property type="entry name" value="ABC transporter type 1, transmembrane domain"/>
    <property type="match status" value="1"/>
</dbReference>
<feature type="transmembrane region" description="Helical" evidence="8">
    <location>
        <begin position="38"/>
        <end position="60"/>
    </location>
</feature>
<dbReference type="OrthoDB" id="5288404at2"/>
<evidence type="ECO:0000256" key="8">
    <source>
        <dbReference type="SAM" id="Phobius"/>
    </source>
</evidence>
<dbReference type="InterPro" id="IPR003593">
    <property type="entry name" value="AAA+_ATPase"/>
</dbReference>
<feature type="region of interest" description="Disordered" evidence="7">
    <location>
        <begin position="563"/>
        <end position="591"/>
    </location>
</feature>
<accession>A0A916WV80</accession>
<dbReference type="PROSITE" id="PS50893">
    <property type="entry name" value="ABC_TRANSPORTER_2"/>
    <property type="match status" value="1"/>
</dbReference>
<dbReference type="SUPFAM" id="SSF52540">
    <property type="entry name" value="P-loop containing nucleoside triphosphate hydrolases"/>
    <property type="match status" value="1"/>
</dbReference>
<dbReference type="RefSeq" id="WP_150493506.1">
    <property type="nucleotide sequence ID" value="NZ_BMFA01000001.1"/>
</dbReference>
<evidence type="ECO:0000256" key="6">
    <source>
        <dbReference type="ARBA" id="ARBA00023136"/>
    </source>
</evidence>
<dbReference type="SUPFAM" id="SSF90123">
    <property type="entry name" value="ABC transporter transmembrane region"/>
    <property type="match status" value="1"/>
</dbReference>
<dbReference type="InterPro" id="IPR027417">
    <property type="entry name" value="P-loop_NTPase"/>
</dbReference>
<keyword evidence="2 8" id="KW-0812">Transmembrane</keyword>
<protein>
    <recommendedName>
        <fullName evidence="13">ATP-binding cassette subfamily C protein LapB</fullName>
    </recommendedName>
</protein>
<dbReference type="Proteomes" id="UP000605148">
    <property type="component" value="Unassembled WGS sequence"/>
</dbReference>
<gene>
    <name evidence="11" type="ORF">GCM10011316_01790</name>
</gene>
<dbReference type="GO" id="GO:0005886">
    <property type="term" value="C:plasma membrane"/>
    <property type="evidence" value="ECO:0007669"/>
    <property type="project" value="UniProtKB-SubCell"/>
</dbReference>
<organism evidence="11 12">
    <name type="scientific">Roseibium aquae</name>
    <dbReference type="NCBI Taxonomy" id="1323746"/>
    <lineage>
        <taxon>Bacteria</taxon>
        <taxon>Pseudomonadati</taxon>
        <taxon>Pseudomonadota</taxon>
        <taxon>Alphaproteobacteria</taxon>
        <taxon>Hyphomicrobiales</taxon>
        <taxon>Stappiaceae</taxon>
        <taxon>Roseibium</taxon>
    </lineage>
</organism>
<dbReference type="PANTHER" id="PTHR24221:SF654">
    <property type="entry name" value="ATP-BINDING CASSETTE SUB-FAMILY B MEMBER 6"/>
    <property type="match status" value="1"/>
</dbReference>
<dbReference type="InterPro" id="IPR003439">
    <property type="entry name" value="ABC_transporter-like_ATP-bd"/>
</dbReference>
<comment type="caution">
    <text evidence="11">The sequence shown here is derived from an EMBL/GenBank/DDBJ whole genome shotgun (WGS) entry which is preliminary data.</text>
</comment>
<dbReference type="Pfam" id="PF00664">
    <property type="entry name" value="ABC_membrane"/>
    <property type="match status" value="1"/>
</dbReference>
<evidence type="ECO:0000256" key="7">
    <source>
        <dbReference type="SAM" id="MobiDB-lite"/>
    </source>
</evidence>
<comment type="subcellular location">
    <subcellularLocation>
        <location evidence="1">Cell membrane</location>
        <topology evidence="1">Multi-pass membrane protein</topology>
    </subcellularLocation>
</comment>
<keyword evidence="3" id="KW-0547">Nucleotide-binding</keyword>
<evidence type="ECO:0000313" key="12">
    <source>
        <dbReference type="Proteomes" id="UP000605148"/>
    </source>
</evidence>
<dbReference type="GO" id="GO:0016887">
    <property type="term" value="F:ATP hydrolysis activity"/>
    <property type="evidence" value="ECO:0007669"/>
    <property type="project" value="InterPro"/>
</dbReference>
<dbReference type="PROSITE" id="PS50929">
    <property type="entry name" value="ABC_TM1F"/>
    <property type="match status" value="1"/>
</dbReference>
<reference evidence="11" key="1">
    <citation type="journal article" date="2014" name="Int. J. Syst. Evol. Microbiol.">
        <title>Complete genome sequence of Corynebacterium casei LMG S-19264T (=DSM 44701T), isolated from a smear-ripened cheese.</title>
        <authorList>
            <consortium name="US DOE Joint Genome Institute (JGI-PGF)"/>
            <person name="Walter F."/>
            <person name="Albersmeier A."/>
            <person name="Kalinowski J."/>
            <person name="Ruckert C."/>
        </authorList>
    </citation>
    <scope>NUCLEOTIDE SEQUENCE</scope>
    <source>
        <strain evidence="11">CGMCC 1.12426</strain>
    </source>
</reference>
<evidence type="ECO:0000259" key="9">
    <source>
        <dbReference type="PROSITE" id="PS50893"/>
    </source>
</evidence>
<dbReference type="GO" id="GO:0140359">
    <property type="term" value="F:ABC-type transporter activity"/>
    <property type="evidence" value="ECO:0007669"/>
    <property type="project" value="InterPro"/>
</dbReference>
<evidence type="ECO:0000259" key="10">
    <source>
        <dbReference type="PROSITE" id="PS50929"/>
    </source>
</evidence>
<dbReference type="SMART" id="SM00382">
    <property type="entry name" value="AAA"/>
    <property type="match status" value="1"/>
</dbReference>
<dbReference type="InterPro" id="IPR011527">
    <property type="entry name" value="ABC1_TM_dom"/>
</dbReference>
<feature type="transmembrane region" description="Helical" evidence="8">
    <location>
        <begin position="161"/>
        <end position="188"/>
    </location>
</feature>
<keyword evidence="6 8" id="KW-0472">Membrane</keyword>
<feature type="transmembrane region" description="Helical" evidence="8">
    <location>
        <begin position="264"/>
        <end position="286"/>
    </location>
</feature>
<reference evidence="11" key="2">
    <citation type="submission" date="2020-09" db="EMBL/GenBank/DDBJ databases">
        <authorList>
            <person name="Sun Q."/>
            <person name="Zhou Y."/>
        </authorList>
    </citation>
    <scope>NUCLEOTIDE SEQUENCE</scope>
    <source>
        <strain evidence="11">CGMCC 1.12426</strain>
    </source>
</reference>
<dbReference type="EMBL" id="BMFA01000001">
    <property type="protein sequence ID" value="GGB33367.1"/>
    <property type="molecule type" value="Genomic_DNA"/>
</dbReference>
<sequence>MMLNFVRSFFGNISLPGLAFESSETGKKVTAPALPRSVVAASILVNILGLALPLTILQVYDRILPNKATDTLVVLVLGLCGVLAIDALLKIIRGYLVAWQAMKYSHGAYLEAIRRILYARSDFSAQASVSQQMDSLRSLQALGDHYGGQARLLVIDIPASLIFLVVLFLIGGPVGLVPIALLALFAVITTRTNSKLNTLIENRSVQDRRKYDFILEVLSGLPTIKGIGLEPLIMRRYERLQKQVSQQGYDYIELSNHGRNLSGLFTVLTTVFVVSAGAFLAMAGMISVGTVAACTLLAGQVVQPMLRGINHWTDMQRIQHDYREASRLFDLPREARTRGQHIPVTGNISLENVSFRYATGSTFDIKDISLSIPAGQIIAFEGNDGSGRSTLTRLISGDLKPTAGRILIDGHDLFGENQRSLRSQIAYVGNDSEMFTGTILQNLTLFGSQADPRKARMAANLIGLEKDIHLLPKGYDTVLGAGLEENLTDSMLQRIAIARALAKEPKILLLDDANGALDHGGETALMEALQRLKGQLTLVIVTHRPSFRAIADIEYIIENGQLASSSRPTPGKPARTVARARPSSDNTRRAS</sequence>
<feature type="transmembrane region" description="Helical" evidence="8">
    <location>
        <begin position="72"/>
        <end position="92"/>
    </location>
</feature>
<name>A0A916WV80_9HYPH</name>
<dbReference type="InterPro" id="IPR036640">
    <property type="entry name" value="ABC1_TM_sf"/>
</dbReference>
<keyword evidence="4" id="KW-0067">ATP-binding</keyword>
<evidence type="ECO:0000256" key="4">
    <source>
        <dbReference type="ARBA" id="ARBA00022840"/>
    </source>
</evidence>
<dbReference type="PANTHER" id="PTHR24221">
    <property type="entry name" value="ATP-BINDING CASSETTE SUB-FAMILY B"/>
    <property type="match status" value="1"/>
</dbReference>
<feature type="domain" description="ABC transporter" evidence="9">
    <location>
        <begin position="348"/>
        <end position="584"/>
    </location>
</feature>
<evidence type="ECO:0000256" key="5">
    <source>
        <dbReference type="ARBA" id="ARBA00022989"/>
    </source>
</evidence>
<evidence type="ECO:0000256" key="1">
    <source>
        <dbReference type="ARBA" id="ARBA00004651"/>
    </source>
</evidence>
<dbReference type="Pfam" id="PF00005">
    <property type="entry name" value="ABC_tran"/>
    <property type="match status" value="1"/>
</dbReference>
<keyword evidence="5 8" id="KW-1133">Transmembrane helix</keyword>
<evidence type="ECO:0000256" key="3">
    <source>
        <dbReference type="ARBA" id="ARBA00022741"/>
    </source>
</evidence>
<dbReference type="InterPro" id="IPR039421">
    <property type="entry name" value="Type_1_exporter"/>
</dbReference>
<feature type="domain" description="ABC transmembrane type-1" evidence="10">
    <location>
        <begin position="38"/>
        <end position="317"/>
    </location>
</feature>
<evidence type="ECO:0008006" key="13">
    <source>
        <dbReference type="Google" id="ProtNLM"/>
    </source>
</evidence>
<dbReference type="Gene3D" id="3.40.50.300">
    <property type="entry name" value="P-loop containing nucleotide triphosphate hydrolases"/>
    <property type="match status" value="1"/>
</dbReference>
<evidence type="ECO:0000256" key="2">
    <source>
        <dbReference type="ARBA" id="ARBA00022692"/>
    </source>
</evidence>
<dbReference type="GO" id="GO:0005524">
    <property type="term" value="F:ATP binding"/>
    <property type="evidence" value="ECO:0007669"/>
    <property type="project" value="UniProtKB-KW"/>
</dbReference>
<dbReference type="AlphaFoldDB" id="A0A916WV80"/>